<keyword evidence="2" id="KW-1185">Reference proteome</keyword>
<dbReference type="Proteomes" id="UP000006329">
    <property type="component" value="Unassembled WGS sequence"/>
</dbReference>
<dbReference type="AlphaFoldDB" id="A0A0E2BRW0"/>
<comment type="caution">
    <text evidence="1">The sequence shown here is derived from an EMBL/GenBank/DDBJ whole genome shotgun (WGS) entry which is preliminary data.</text>
</comment>
<protein>
    <submittedName>
        <fullName evidence="1">Uncharacterized protein</fullName>
    </submittedName>
</protein>
<gene>
    <name evidence="1" type="ORF">LEP1GSC179_0693</name>
</gene>
<proteinExistence type="predicted"/>
<evidence type="ECO:0000313" key="2">
    <source>
        <dbReference type="Proteomes" id="UP000006329"/>
    </source>
</evidence>
<organism evidence="1 2">
    <name type="scientific">Leptospira santarosai str. MOR084</name>
    <dbReference type="NCBI Taxonomy" id="1049984"/>
    <lineage>
        <taxon>Bacteria</taxon>
        <taxon>Pseudomonadati</taxon>
        <taxon>Spirochaetota</taxon>
        <taxon>Spirochaetia</taxon>
        <taxon>Leptospirales</taxon>
        <taxon>Leptospiraceae</taxon>
        <taxon>Leptospira</taxon>
    </lineage>
</organism>
<reference evidence="1" key="1">
    <citation type="submission" date="2012-10" db="EMBL/GenBank/DDBJ databases">
        <authorList>
            <person name="Harkins D.M."/>
            <person name="Durkin A.S."/>
            <person name="Brinkac L.M."/>
            <person name="Haft D.H."/>
            <person name="Selengut J.D."/>
            <person name="Sanka R."/>
            <person name="DePew J."/>
            <person name="Purushe J."/>
            <person name="Matthias M.A."/>
            <person name="Vinetz J.M."/>
            <person name="Sutton G.G."/>
            <person name="Nierman W.C."/>
            <person name="Fouts D.E."/>
        </authorList>
    </citation>
    <scope>NUCLEOTIDE SEQUENCE [LARGE SCALE GENOMIC DNA]</scope>
    <source>
        <strain evidence="1">MOR084</strain>
    </source>
</reference>
<accession>A0A0E2BRW0</accession>
<dbReference type="EMBL" id="AHON02000033">
    <property type="protein sequence ID" value="EKO34192.1"/>
    <property type="molecule type" value="Genomic_DNA"/>
</dbReference>
<name>A0A0E2BRW0_9LEPT</name>
<evidence type="ECO:0000313" key="1">
    <source>
        <dbReference type="EMBL" id="EKO34192.1"/>
    </source>
</evidence>
<sequence length="47" mass="5324">MPSEFSSFQSSLLSFDFPITDLSFSVMGKITRKFCISALFFAKEGDY</sequence>